<dbReference type="Proteomes" id="UP000766246">
    <property type="component" value="Unassembled WGS sequence"/>
</dbReference>
<reference evidence="3" key="1">
    <citation type="submission" date="2019-04" db="EMBL/GenBank/DDBJ databases">
        <title>Evolution of Biomass-Degrading Anaerobic Consortia Revealed by Metagenomics.</title>
        <authorList>
            <person name="Peng X."/>
        </authorList>
    </citation>
    <scope>NUCLEOTIDE SEQUENCE</scope>
    <source>
        <strain evidence="3">SIG311</strain>
    </source>
</reference>
<gene>
    <name evidence="3" type="ORF">E7272_01140</name>
</gene>
<proteinExistence type="predicted"/>
<name>A0A927YPE4_9FIRM</name>
<organism evidence="3 4">
    <name type="scientific">Pseudobutyrivibrio ruminis</name>
    <dbReference type="NCBI Taxonomy" id="46206"/>
    <lineage>
        <taxon>Bacteria</taxon>
        <taxon>Bacillati</taxon>
        <taxon>Bacillota</taxon>
        <taxon>Clostridia</taxon>
        <taxon>Lachnospirales</taxon>
        <taxon>Lachnospiraceae</taxon>
        <taxon>Pseudobutyrivibrio</taxon>
    </lineage>
</organism>
<dbReference type="EMBL" id="SVER01000002">
    <property type="protein sequence ID" value="MBE5918423.1"/>
    <property type="molecule type" value="Genomic_DNA"/>
</dbReference>
<keyword evidence="2" id="KW-0812">Transmembrane</keyword>
<protein>
    <recommendedName>
        <fullName evidence="5">MucBP domain-containing protein</fullName>
    </recommendedName>
</protein>
<evidence type="ECO:0000256" key="1">
    <source>
        <dbReference type="SAM" id="MobiDB-lite"/>
    </source>
</evidence>
<feature type="region of interest" description="Disordered" evidence="1">
    <location>
        <begin position="265"/>
        <end position="312"/>
    </location>
</feature>
<dbReference type="AlphaFoldDB" id="A0A927YPE4"/>
<sequence>MKQIKGLLGTLLAFIFVVTAIMAYPINAKAYNYTIKIKLACSSEEKAEFIALADMISSKALTLTNGEATINGETLTLSGLNYGDKISFNPQAAVNISEDSKYYVKGMRVAGTNNVLAAGAFDVFEDQTYVIAYGVGDIVPYIVNYVDEDGKKLLDSVTYYSAAGEAVYIPYKHIDGYAPIKAYCNYDDKLLYNYPNAYNIPVKNLPKPDEEGNPAEYTFLYSKGGTNQVVTTDIEIVETSISYDAPIYNFQSKNLSRIYKKGETTTLRHSRNNGDGQDSNGINQENDDLENQSVEESDTPSEDDGLVEIDDDATAKSGEVKDTFIRNMIVGIIIALIAIAIIIITLIIAMKKKKAIKINSDQKAE</sequence>
<evidence type="ECO:0008006" key="5">
    <source>
        <dbReference type="Google" id="ProtNLM"/>
    </source>
</evidence>
<keyword evidence="2" id="KW-0472">Membrane</keyword>
<evidence type="ECO:0000256" key="2">
    <source>
        <dbReference type="SAM" id="Phobius"/>
    </source>
</evidence>
<evidence type="ECO:0000313" key="4">
    <source>
        <dbReference type="Proteomes" id="UP000766246"/>
    </source>
</evidence>
<keyword evidence="2" id="KW-1133">Transmembrane helix</keyword>
<comment type="caution">
    <text evidence="3">The sequence shown here is derived from an EMBL/GenBank/DDBJ whole genome shotgun (WGS) entry which is preliminary data.</text>
</comment>
<evidence type="ECO:0000313" key="3">
    <source>
        <dbReference type="EMBL" id="MBE5918423.1"/>
    </source>
</evidence>
<feature type="compositionally biased region" description="Acidic residues" evidence="1">
    <location>
        <begin position="285"/>
        <end position="312"/>
    </location>
</feature>
<feature type="transmembrane region" description="Helical" evidence="2">
    <location>
        <begin position="328"/>
        <end position="349"/>
    </location>
</feature>
<feature type="compositionally biased region" description="Polar residues" evidence="1">
    <location>
        <begin position="273"/>
        <end position="284"/>
    </location>
</feature>
<accession>A0A927YPE4</accession>